<gene>
    <name evidence="2" type="ORF">V1286_002004</name>
</gene>
<keyword evidence="3" id="KW-1185">Reference proteome</keyword>
<accession>A0ABU8B7G5</accession>
<evidence type="ECO:0000313" key="2">
    <source>
        <dbReference type="EMBL" id="MEH2554475.1"/>
    </source>
</evidence>
<dbReference type="InterPro" id="IPR011990">
    <property type="entry name" value="TPR-like_helical_dom_sf"/>
</dbReference>
<evidence type="ECO:0000256" key="1">
    <source>
        <dbReference type="SAM" id="SignalP"/>
    </source>
</evidence>
<dbReference type="Pfam" id="PF08238">
    <property type="entry name" value="Sel1"/>
    <property type="match status" value="1"/>
</dbReference>
<comment type="caution">
    <text evidence="2">The sequence shown here is derived from an EMBL/GenBank/DDBJ whole genome shotgun (WGS) entry which is preliminary data.</text>
</comment>
<name>A0ABU8B7G5_9BRAD</name>
<dbReference type="InterPro" id="IPR006597">
    <property type="entry name" value="Sel1-like"/>
</dbReference>
<organism evidence="2 3">
    <name type="scientific">Bradyrhizobium algeriense</name>
    <dbReference type="NCBI Taxonomy" id="634784"/>
    <lineage>
        <taxon>Bacteria</taxon>
        <taxon>Pseudomonadati</taxon>
        <taxon>Pseudomonadota</taxon>
        <taxon>Alphaproteobacteria</taxon>
        <taxon>Hyphomicrobiales</taxon>
        <taxon>Nitrobacteraceae</taxon>
        <taxon>Bradyrhizobium</taxon>
    </lineage>
</organism>
<dbReference type="RefSeq" id="WP_334479242.1">
    <property type="nucleotide sequence ID" value="NZ_JAZHRV010000001.1"/>
</dbReference>
<protein>
    <submittedName>
        <fullName evidence="2">TPR repeat protein</fullName>
    </submittedName>
</protein>
<dbReference type="SMART" id="SM00671">
    <property type="entry name" value="SEL1"/>
    <property type="match status" value="1"/>
</dbReference>
<reference evidence="2 3" key="1">
    <citation type="submission" date="2024-02" db="EMBL/GenBank/DDBJ databases">
        <title>Adaptive strategies in a cosmopolitan and abundant soil bacterium.</title>
        <authorList>
            <person name="Carini P."/>
        </authorList>
    </citation>
    <scope>NUCLEOTIDE SEQUENCE [LARGE SCALE GENOMIC DNA]</scope>
    <source>
        <strain evidence="2 3">AZCC 1608</strain>
    </source>
</reference>
<dbReference type="SUPFAM" id="SSF81901">
    <property type="entry name" value="HCP-like"/>
    <property type="match status" value="1"/>
</dbReference>
<feature type="chain" id="PRO_5046906366" evidence="1">
    <location>
        <begin position="24"/>
        <end position="128"/>
    </location>
</feature>
<dbReference type="Gene3D" id="1.25.40.10">
    <property type="entry name" value="Tetratricopeptide repeat domain"/>
    <property type="match status" value="1"/>
</dbReference>
<dbReference type="EMBL" id="JAZHRV010000001">
    <property type="protein sequence ID" value="MEH2554475.1"/>
    <property type="molecule type" value="Genomic_DNA"/>
</dbReference>
<proteinExistence type="predicted"/>
<keyword evidence="1" id="KW-0732">Signal</keyword>
<dbReference type="Proteomes" id="UP001364224">
    <property type="component" value="Unassembled WGS sequence"/>
</dbReference>
<sequence>MQKSALIGTIVAALFLGSATAVAGPWEDGMVAYNRGDYVPAIRLFRPLAEAGNPKAQTQIGTMYRRGEGVTSSSTRAFMWFSVAAKRGDAKAKAGLRDVSRKMTPAEMSQARQMALACEASNYRYCEY</sequence>
<evidence type="ECO:0000313" key="3">
    <source>
        <dbReference type="Proteomes" id="UP001364224"/>
    </source>
</evidence>
<feature type="signal peptide" evidence="1">
    <location>
        <begin position="1"/>
        <end position="23"/>
    </location>
</feature>